<reference evidence="2 3" key="1">
    <citation type="journal article" date="2017" name="Genome Announc.">
        <title>Complete Genome Sequences of Two Acetylene-Fermenting Pelobacter acetylenicus Strains.</title>
        <authorList>
            <person name="Sutton J.M."/>
            <person name="Baesman S.M."/>
            <person name="Fierst J.L."/>
            <person name="Poret-Peterson A.T."/>
            <person name="Oremland R.S."/>
            <person name="Dunlap D.S."/>
            <person name="Akob D.M."/>
        </authorList>
    </citation>
    <scope>NUCLEOTIDE SEQUENCE [LARGE SCALE GENOMIC DNA]</scope>
    <source>
        <strain evidence="2 3">DSM 3247</strain>
    </source>
</reference>
<keyword evidence="1" id="KW-0175">Coiled coil</keyword>
<name>A0A1L3GD68_SYNAC</name>
<dbReference type="InterPro" id="IPR023220">
    <property type="entry name" value="T4SS_VirB5-domain"/>
</dbReference>
<dbReference type="Pfam" id="PF07996">
    <property type="entry name" value="T4SS"/>
    <property type="match status" value="1"/>
</dbReference>
<accession>A0A1L3GD68</accession>
<evidence type="ECO:0000313" key="3">
    <source>
        <dbReference type="Proteomes" id="UP000182264"/>
    </source>
</evidence>
<dbReference type="OrthoDB" id="6155033at2"/>
<evidence type="ECO:0000256" key="1">
    <source>
        <dbReference type="SAM" id="Coils"/>
    </source>
</evidence>
<protein>
    <submittedName>
        <fullName evidence="2">Type IV secretion protein</fullName>
    </submittedName>
</protein>
<dbReference type="STRING" id="29542.A6070_10345"/>
<proteinExistence type="predicted"/>
<dbReference type="AlphaFoldDB" id="A0A1L3GD68"/>
<dbReference type="InterPro" id="IPR014158">
    <property type="entry name" value="T4SS_VirB5"/>
</dbReference>
<dbReference type="KEGG" id="pace:A6070_10345"/>
<dbReference type="SUPFAM" id="SSF101082">
    <property type="entry name" value="Typo IV secretion system protein TraC"/>
    <property type="match status" value="1"/>
</dbReference>
<feature type="coiled-coil region" evidence="1">
    <location>
        <begin position="44"/>
        <end position="71"/>
    </location>
</feature>
<keyword evidence="3" id="KW-1185">Reference proteome</keyword>
<dbReference type="Gene3D" id="1.20.58.430">
    <property type="entry name" value="Type IV secretion system, VirB5-domain"/>
    <property type="match status" value="1"/>
</dbReference>
<organism evidence="2 3">
    <name type="scientific">Syntrophotalea acetylenica</name>
    <name type="common">Pelobacter acetylenicus</name>
    <dbReference type="NCBI Taxonomy" id="29542"/>
    <lineage>
        <taxon>Bacteria</taxon>
        <taxon>Pseudomonadati</taxon>
        <taxon>Thermodesulfobacteriota</taxon>
        <taxon>Desulfuromonadia</taxon>
        <taxon>Desulfuromonadales</taxon>
        <taxon>Syntrophotaleaceae</taxon>
        <taxon>Syntrophotalea</taxon>
    </lineage>
</organism>
<dbReference type="EMBL" id="CP015518">
    <property type="protein sequence ID" value="APG23886.1"/>
    <property type="molecule type" value="Genomic_DNA"/>
</dbReference>
<gene>
    <name evidence="2" type="ORF">A7E75_01730</name>
</gene>
<dbReference type="Proteomes" id="UP000182264">
    <property type="component" value="Chromosome"/>
</dbReference>
<dbReference type="RefSeq" id="WP_072285700.1">
    <property type="nucleotide sequence ID" value="NZ_CP015455.1"/>
</dbReference>
<dbReference type="CDD" id="cd14262">
    <property type="entry name" value="VirB5_like"/>
    <property type="match status" value="1"/>
</dbReference>
<sequence>MKCKTVAVILAGALTVASFFPRKAVAGGIPVIDTSNLAQSIKQVMYMVKQIEQLKNQLEIAETQLDRISGSRGMGGIISSQYDVAMDLNQAEILEDLGLKSAEENGLTGKEASLYDEANENVSSWLGQSEKSLEQARDRFSELSKLVAKVNNCPDQKDILDLQARIQAEQVLLQNEMVKLAMLQARAEAREAAHKQKIRQMTVETTGEYTPIDW</sequence>
<evidence type="ECO:0000313" key="2">
    <source>
        <dbReference type="EMBL" id="APG23886.1"/>
    </source>
</evidence>